<evidence type="ECO:0000313" key="4">
    <source>
        <dbReference type="Proteomes" id="UP000076405"/>
    </source>
</evidence>
<dbReference type="OrthoDB" id="5419659at2"/>
<dbReference type="AlphaFoldDB" id="A0A0R2HKB2"/>
<accession>A0A0R2HKB2</accession>
<evidence type="ECO:0000313" key="2">
    <source>
        <dbReference type="EMBL" id="AMV66804.1"/>
    </source>
</evidence>
<name>A0A0R2HKB2_9LACO</name>
<reference evidence="3 4" key="1">
    <citation type="journal article" date="2016" name="PLoS ONE">
        <title>The Identification of Novel Diagnostic Marker Genes for the Detection of Beer Spoiling Pediococcus damnosus Strains Using the BlAst Diagnostic Gene findEr.</title>
        <authorList>
            <person name="Behr J."/>
            <person name="Geissler A.J."/>
            <person name="Schmid J."/>
            <person name="Zehe A."/>
            <person name="Vogel R.F."/>
        </authorList>
    </citation>
    <scope>NUCLEOTIDE SEQUENCE [LARGE SCALE GENOMIC DNA]</scope>
    <source>
        <strain evidence="1 4">TMW 2.1533</strain>
        <strain evidence="2 3">TMW 2.1535</strain>
    </source>
</reference>
<dbReference type="EMBL" id="CP012275">
    <property type="protein sequence ID" value="AMV63298.1"/>
    <property type="molecule type" value="Genomic_DNA"/>
</dbReference>
<dbReference type="Proteomes" id="UP000076244">
    <property type="component" value="Chromosome"/>
</dbReference>
<dbReference type="GeneID" id="57276867"/>
<dbReference type="InterPro" id="IPR035069">
    <property type="entry name" value="TTHA1013/TTHA0281-like"/>
</dbReference>
<dbReference type="Gene3D" id="3.30.160.250">
    <property type="match status" value="1"/>
</dbReference>
<proteinExistence type="predicted"/>
<dbReference type="RefSeq" id="WP_046871936.1">
    <property type="nucleotide sequence ID" value="NZ_BAAAXI010000181.1"/>
</dbReference>
<gene>
    <name evidence="1" type="ORF">ADU70_1832</name>
    <name evidence="2" type="ORF">ADU72_0859</name>
</gene>
<protein>
    <submittedName>
        <fullName evidence="1">Phage-related protein</fullName>
    </submittedName>
</protein>
<dbReference type="KEGG" id="pdm:ADU72_0859"/>
<sequence length="134" mass="15105">MQKQYKNFRAAYPVIINRDKPDLYLAHIVDFDSDTSGATLSEAIEMARDALSEEGVARQDAGLSIPEPSFDIKHPEHTIVTYVDIDLAKYRKLSDNRTVKKTITIPSYLNELGREQAINFSETMTTALKEKLGV</sequence>
<dbReference type="Proteomes" id="UP000076405">
    <property type="component" value="Chromosome"/>
</dbReference>
<dbReference type="EMBL" id="CP012288">
    <property type="protein sequence ID" value="AMV66804.1"/>
    <property type="molecule type" value="Genomic_DNA"/>
</dbReference>
<organism evidence="1 4">
    <name type="scientific">Pediococcus damnosus</name>
    <dbReference type="NCBI Taxonomy" id="51663"/>
    <lineage>
        <taxon>Bacteria</taxon>
        <taxon>Bacillati</taxon>
        <taxon>Bacillota</taxon>
        <taxon>Bacilli</taxon>
        <taxon>Lactobacillales</taxon>
        <taxon>Lactobacillaceae</taxon>
        <taxon>Pediococcus</taxon>
    </lineage>
</organism>
<evidence type="ECO:0000313" key="3">
    <source>
        <dbReference type="Proteomes" id="UP000076244"/>
    </source>
</evidence>
<evidence type="ECO:0000313" key="1">
    <source>
        <dbReference type="EMBL" id="AMV63298.1"/>
    </source>
</evidence>
<dbReference type="SUPFAM" id="SSF143100">
    <property type="entry name" value="TTHA1013/TTHA0281-like"/>
    <property type="match status" value="1"/>
</dbReference>
<keyword evidence="3" id="KW-1185">Reference proteome</keyword>